<sequence length="404" mass="43428">MSDVIIVGAGTGGLSVARELSKNPDVNITIIEKGPKTTPGESYKFYDPWDKNELELIKTTCVGGSSLVIAGNYVPALVDELKEFDIDITPQLKQLEEEIQIQTMPKSHEGKINKLLADAARELGLEMQPMPKGINPEKCIICGKCAWGCPNGAKWSSLEDLKVAQSNGAKLITDEGVINLIVEDNKIKGVVTDKANTYYADVVVLAAGGIVTPKLLRIAGIKAGETLAVDPFVTIGGYYKGAQQDNEIQMNKFIKLPHIVIASHTSQFLLPKIQETHPDATSDDIISFMVKVPDNTKGHVYANEVVKGIDFEDASLIARGCGIAASILVKAGADIESISSTHVRGAHLISSARIGDIVDSNLETEIENLYVGDGCVLPEAPGLPPIYTILALSRRLGQYLAQKL</sequence>
<dbReference type="RefSeq" id="WP_112149275.1">
    <property type="nucleotide sequence ID" value="NZ_CATZNA010000001.1"/>
</dbReference>
<evidence type="ECO:0000256" key="3">
    <source>
        <dbReference type="ARBA" id="ARBA00022827"/>
    </source>
</evidence>
<evidence type="ECO:0000256" key="2">
    <source>
        <dbReference type="ARBA" id="ARBA00022630"/>
    </source>
</evidence>
<dbReference type="Pfam" id="PF00732">
    <property type="entry name" value="GMC_oxred_N"/>
    <property type="match status" value="1"/>
</dbReference>
<dbReference type="PROSITE" id="PS00198">
    <property type="entry name" value="4FE4S_FER_1"/>
    <property type="match status" value="1"/>
</dbReference>
<reference evidence="6 7" key="1">
    <citation type="submission" date="2017-05" db="EMBL/GenBank/DDBJ databases">
        <title>Host range expansion of the Methanosphaera genus to humans and monogastric animals involves recent and extensive reduction in genome content.</title>
        <authorList>
            <person name="Hoedt E.C."/>
            <person name="Volmer J.G."/>
            <person name="Parks D.H."/>
            <person name="Rosewarne C.P."/>
            <person name="Denman S.E."/>
            <person name="Mcsweeney C.S."/>
            <person name="O Cuiv P."/>
            <person name="Hugenholtz P."/>
            <person name="Tyson G.W."/>
            <person name="Morrison M."/>
        </authorList>
    </citation>
    <scope>NUCLEOTIDE SEQUENCE [LARGE SCALE GENOMIC DNA]</scope>
    <source>
        <strain evidence="6 7">PA5</strain>
    </source>
</reference>
<dbReference type="SUPFAM" id="SSF51905">
    <property type="entry name" value="FAD/NAD(P)-binding domain"/>
    <property type="match status" value="1"/>
</dbReference>
<evidence type="ECO:0000256" key="4">
    <source>
        <dbReference type="ARBA" id="ARBA00023002"/>
    </source>
</evidence>
<dbReference type="Pfam" id="PF05199">
    <property type="entry name" value="GMC_oxred_C"/>
    <property type="match status" value="1"/>
</dbReference>
<comment type="caution">
    <text evidence="6">The sequence shown here is derived from an EMBL/GenBank/DDBJ whole genome shotgun (WGS) entry which is preliminary data.</text>
</comment>
<keyword evidence="3" id="KW-0274">FAD</keyword>
<dbReference type="InterPro" id="IPR000172">
    <property type="entry name" value="GMC_OxRdtase_N"/>
</dbReference>
<dbReference type="InterPro" id="IPR017896">
    <property type="entry name" value="4Fe4S_Fe-S-bd"/>
</dbReference>
<feature type="domain" description="4Fe-4S ferredoxin-type" evidence="5">
    <location>
        <begin position="129"/>
        <end position="160"/>
    </location>
</feature>
<evidence type="ECO:0000256" key="1">
    <source>
        <dbReference type="ARBA" id="ARBA00010790"/>
    </source>
</evidence>
<gene>
    <name evidence="6" type="ORF">CA615_00800</name>
</gene>
<dbReference type="InterPro" id="IPR007867">
    <property type="entry name" value="GMC_OxRtase_C"/>
</dbReference>
<dbReference type="GO" id="GO:0016614">
    <property type="term" value="F:oxidoreductase activity, acting on CH-OH group of donors"/>
    <property type="evidence" value="ECO:0007669"/>
    <property type="project" value="InterPro"/>
</dbReference>
<proteinExistence type="inferred from homology"/>
<accession>A0A328Q5T2</accession>
<evidence type="ECO:0000313" key="7">
    <source>
        <dbReference type="Proteomes" id="UP000248557"/>
    </source>
</evidence>
<keyword evidence="4" id="KW-0560">Oxidoreductase</keyword>
<name>A0A328Q5T2_9EURY</name>
<dbReference type="Gene3D" id="3.50.50.60">
    <property type="entry name" value="FAD/NAD(P)-binding domain"/>
    <property type="match status" value="3"/>
</dbReference>
<dbReference type="GO" id="GO:0050660">
    <property type="term" value="F:flavin adenine dinucleotide binding"/>
    <property type="evidence" value="ECO:0007669"/>
    <property type="project" value="InterPro"/>
</dbReference>
<dbReference type="PANTHER" id="PTHR46056">
    <property type="entry name" value="LONG-CHAIN-ALCOHOL OXIDASE"/>
    <property type="match status" value="1"/>
</dbReference>
<dbReference type="EMBL" id="NGJK01000010">
    <property type="protein sequence ID" value="RAP03717.1"/>
    <property type="molecule type" value="Genomic_DNA"/>
</dbReference>
<keyword evidence="2" id="KW-0285">Flavoprotein</keyword>
<comment type="similarity">
    <text evidence="1">Belongs to the GMC oxidoreductase family.</text>
</comment>
<dbReference type="InterPro" id="IPR017900">
    <property type="entry name" value="4Fe4S_Fe_S_CS"/>
</dbReference>
<dbReference type="AlphaFoldDB" id="A0A328Q5T2"/>
<protein>
    <recommendedName>
        <fullName evidence="5">4Fe-4S ferredoxin-type domain-containing protein</fullName>
    </recommendedName>
</protein>
<dbReference type="Proteomes" id="UP000248557">
    <property type="component" value="Unassembled WGS sequence"/>
</dbReference>
<dbReference type="PANTHER" id="PTHR46056:SF12">
    <property type="entry name" value="LONG-CHAIN-ALCOHOL OXIDASE"/>
    <property type="match status" value="1"/>
</dbReference>
<dbReference type="PROSITE" id="PS51379">
    <property type="entry name" value="4FE4S_FER_2"/>
    <property type="match status" value="1"/>
</dbReference>
<dbReference type="InterPro" id="IPR036188">
    <property type="entry name" value="FAD/NAD-bd_sf"/>
</dbReference>
<organism evidence="6 7">
    <name type="scientific">Methanosphaera stadtmanae</name>
    <dbReference type="NCBI Taxonomy" id="2317"/>
    <lineage>
        <taxon>Archaea</taxon>
        <taxon>Methanobacteriati</taxon>
        <taxon>Methanobacteriota</taxon>
        <taxon>Methanomada group</taxon>
        <taxon>Methanobacteria</taxon>
        <taxon>Methanobacteriales</taxon>
        <taxon>Methanobacteriaceae</taxon>
        <taxon>Methanosphaera</taxon>
    </lineage>
</organism>
<evidence type="ECO:0000259" key="5">
    <source>
        <dbReference type="PROSITE" id="PS51379"/>
    </source>
</evidence>
<evidence type="ECO:0000313" key="6">
    <source>
        <dbReference type="EMBL" id="RAP03717.1"/>
    </source>
</evidence>